<gene>
    <name evidence="2" type="ORF">ACFO8L_33480</name>
</gene>
<keyword evidence="3" id="KW-1185">Reference proteome</keyword>
<dbReference type="EMBL" id="JBHSFN010000028">
    <property type="protein sequence ID" value="MFC4591047.1"/>
    <property type="molecule type" value="Genomic_DNA"/>
</dbReference>
<feature type="region of interest" description="Disordered" evidence="1">
    <location>
        <begin position="83"/>
        <end position="103"/>
    </location>
</feature>
<comment type="caution">
    <text evidence="2">The sequence shown here is derived from an EMBL/GenBank/DDBJ whole genome shotgun (WGS) entry which is preliminary data.</text>
</comment>
<evidence type="ECO:0000256" key="1">
    <source>
        <dbReference type="SAM" id="MobiDB-lite"/>
    </source>
</evidence>
<evidence type="ECO:0000313" key="2">
    <source>
        <dbReference type="EMBL" id="MFC4591047.1"/>
    </source>
</evidence>
<sequence>MLLSLQIPIVDVRPLLHADTGRDELPMFPHPERVFSRTSAQHHRSSFVAGVGPVRPRLKGGTGPWASEGYYVDVNSLIRIRTVPPGAKTSRHPPGRSPRPVYRNFHTDGVVGRLEIGFGYQQYRTRGHHALAVEETAVLDAPSHLRGGTREVPLMELGPLFAGHLLASTTRGDPKSWWVQAGPPAIITEFTPADVAHPRYPGTVPEQLTYRWRRHKGVRLLDWHIDHGGTSSGDIRRLRIHLSRLHSDFAAFGAILALCQAGSLDPFHPPLERYLIRTAGLLNRPARHGFHQAGLLAVALAPMQDVYAGVLESLAYLRESTGNPVLRKRLTDLQASLGSAEGTFILKDLVINVNETNISGGTVGAVSTGAGDAHGAVSTGSGSAQGHVGGAGPDIGPLLEALTAEVARLRPHLPGEDASLAEDTVDGVKRELDLPEEKRDKERLTTRFSRLLSLASTAGAAGTAVAGAIEALRAALGG</sequence>
<proteinExistence type="predicted"/>
<name>A0ABV9EN00_9ACTN</name>
<evidence type="ECO:0000313" key="3">
    <source>
        <dbReference type="Proteomes" id="UP001595891"/>
    </source>
</evidence>
<protein>
    <submittedName>
        <fullName evidence="2">Uncharacterized protein</fullName>
    </submittedName>
</protein>
<dbReference type="RefSeq" id="WP_262843574.1">
    <property type="nucleotide sequence ID" value="NZ_JANZYP010000019.1"/>
</dbReference>
<organism evidence="2 3">
    <name type="scientific">Sphaerisporangium corydalis</name>
    <dbReference type="NCBI Taxonomy" id="1441875"/>
    <lineage>
        <taxon>Bacteria</taxon>
        <taxon>Bacillati</taxon>
        <taxon>Actinomycetota</taxon>
        <taxon>Actinomycetes</taxon>
        <taxon>Streptosporangiales</taxon>
        <taxon>Streptosporangiaceae</taxon>
        <taxon>Sphaerisporangium</taxon>
    </lineage>
</organism>
<reference evidence="3" key="1">
    <citation type="journal article" date="2019" name="Int. J. Syst. Evol. Microbiol.">
        <title>The Global Catalogue of Microorganisms (GCM) 10K type strain sequencing project: providing services to taxonomists for standard genome sequencing and annotation.</title>
        <authorList>
            <consortium name="The Broad Institute Genomics Platform"/>
            <consortium name="The Broad Institute Genome Sequencing Center for Infectious Disease"/>
            <person name="Wu L."/>
            <person name="Ma J."/>
        </authorList>
    </citation>
    <scope>NUCLEOTIDE SEQUENCE [LARGE SCALE GENOMIC DNA]</scope>
    <source>
        <strain evidence="3">CCUG 49560</strain>
    </source>
</reference>
<accession>A0ABV9EN00</accession>
<dbReference type="Proteomes" id="UP001595891">
    <property type="component" value="Unassembled WGS sequence"/>
</dbReference>